<evidence type="ECO:0000256" key="2">
    <source>
        <dbReference type="ARBA" id="ARBA00022679"/>
    </source>
</evidence>
<comment type="caution">
    <text evidence="6">The sequence shown here is derived from an EMBL/GenBank/DDBJ whole genome shotgun (WGS) entry which is preliminary data.</text>
</comment>
<dbReference type="EMBL" id="WCRS01000026">
    <property type="protein sequence ID" value="KAB4469064.1"/>
    <property type="molecule type" value="Genomic_DNA"/>
</dbReference>
<dbReference type="AlphaFoldDB" id="A0A414HBP2"/>
<dbReference type="InterPro" id="IPR001173">
    <property type="entry name" value="Glyco_trans_2-like"/>
</dbReference>
<dbReference type="PANTHER" id="PTHR22916:SF51">
    <property type="entry name" value="GLYCOSYLTRANSFERASE EPSH-RELATED"/>
    <property type="match status" value="1"/>
</dbReference>
<dbReference type="CDD" id="cd00761">
    <property type="entry name" value="Glyco_tranf_GTA_type"/>
    <property type="match status" value="1"/>
</dbReference>
<evidence type="ECO:0000259" key="3">
    <source>
        <dbReference type="Pfam" id="PF00535"/>
    </source>
</evidence>
<dbReference type="InterPro" id="IPR029044">
    <property type="entry name" value="Nucleotide-diphossugar_trans"/>
</dbReference>
<reference evidence="8 9" key="2">
    <citation type="journal article" date="2019" name="Nat. Med.">
        <title>A library of human gut bacterial isolates paired with longitudinal multiomics data enables mechanistic microbiome research.</title>
        <authorList>
            <person name="Poyet M."/>
            <person name="Groussin M."/>
            <person name="Gibbons S.M."/>
            <person name="Avila-Pacheco J."/>
            <person name="Jiang X."/>
            <person name="Kearney S.M."/>
            <person name="Perrotta A.R."/>
            <person name="Berdy B."/>
            <person name="Zhao S."/>
            <person name="Lieberman T.D."/>
            <person name="Swanson P.K."/>
            <person name="Smith M."/>
            <person name="Roesemann S."/>
            <person name="Alexander J.E."/>
            <person name="Rich S.A."/>
            <person name="Livny J."/>
            <person name="Vlamakis H."/>
            <person name="Clish C."/>
            <person name="Bullock K."/>
            <person name="Deik A."/>
            <person name="Scott J."/>
            <person name="Pierce K.A."/>
            <person name="Xavier R.J."/>
            <person name="Alm E.J."/>
        </authorList>
    </citation>
    <scope>NUCLEOTIDE SEQUENCE [LARGE SCALE GENOMIC DNA]</scope>
    <source>
        <strain evidence="5 9">BIOML-A156</strain>
        <strain evidence="4 8">BIOML-A188</strain>
    </source>
</reference>
<evidence type="ECO:0000313" key="8">
    <source>
        <dbReference type="Proteomes" id="UP000440614"/>
    </source>
</evidence>
<dbReference type="PANTHER" id="PTHR22916">
    <property type="entry name" value="GLYCOSYLTRANSFERASE"/>
    <property type="match status" value="1"/>
</dbReference>
<dbReference type="Pfam" id="PF00535">
    <property type="entry name" value="Glycos_transf_2"/>
    <property type="match status" value="1"/>
</dbReference>
<evidence type="ECO:0000313" key="7">
    <source>
        <dbReference type="Proteomes" id="UP000284785"/>
    </source>
</evidence>
<sequence length="331" mass="38916">MSEINAIGISVIIPIYNVELYIERCVRSLMEQTLENIEFIFVNDCTPDKSMIILQRVLEEYPVRKEKVKIIEHKQNKGIAATRNTGLKYVSGQYIIYCDSDDWIERDMYEKLLKKALVTCADIVACDYYDDYINYSIIRKQLFSQKPQECVLEMMRGNLHCSTWNKLIVRTLYERTKIIFPEGVNMWEDVCTIIPLCFHANKIAYVSEPLYHYIHYNTGSYITCMSQFSLNNLIEALASVEMFLEKQQVYYYYADSLCFMKLTVKLNLLLGSKGEQQKKWNKLYSEANIHIWQSTHISVYWKLGLQFAALNMLFLFNIMAQLGKVLRSIKR</sequence>
<dbReference type="Gene3D" id="3.90.550.10">
    <property type="entry name" value="Spore Coat Polysaccharide Biosynthesis Protein SpsA, Chain A"/>
    <property type="match status" value="1"/>
</dbReference>
<keyword evidence="1" id="KW-0328">Glycosyltransferase</keyword>
<name>A0A414HBP2_BACT4</name>
<dbReference type="GO" id="GO:0016758">
    <property type="term" value="F:hexosyltransferase activity"/>
    <property type="evidence" value="ECO:0007669"/>
    <property type="project" value="UniProtKB-ARBA"/>
</dbReference>
<keyword evidence="2 6" id="KW-0808">Transferase</keyword>
<dbReference type="EMBL" id="QSJP01000031">
    <property type="protein sequence ID" value="RHD81505.1"/>
    <property type="molecule type" value="Genomic_DNA"/>
</dbReference>
<evidence type="ECO:0000313" key="5">
    <source>
        <dbReference type="EMBL" id="KAB4469064.1"/>
    </source>
</evidence>
<evidence type="ECO:0000313" key="4">
    <source>
        <dbReference type="EMBL" id="KAB4305281.1"/>
    </source>
</evidence>
<reference evidence="6 7" key="1">
    <citation type="submission" date="2018-08" db="EMBL/GenBank/DDBJ databases">
        <title>A genome reference for cultivated species of the human gut microbiota.</title>
        <authorList>
            <person name="Zou Y."/>
            <person name="Xue W."/>
            <person name="Luo G."/>
        </authorList>
    </citation>
    <scope>NUCLEOTIDE SEQUENCE [LARGE SCALE GENOMIC DNA]</scope>
    <source>
        <strain evidence="6 7">AM30-26</strain>
    </source>
</reference>
<dbReference type="Proteomes" id="UP000488521">
    <property type="component" value="Unassembled WGS sequence"/>
</dbReference>
<dbReference type="Proteomes" id="UP000440614">
    <property type="component" value="Unassembled WGS sequence"/>
</dbReference>
<dbReference type="EMBL" id="WCSY01000038">
    <property type="protein sequence ID" value="KAB4305281.1"/>
    <property type="molecule type" value="Genomic_DNA"/>
</dbReference>
<accession>A0A414HBP2</accession>
<evidence type="ECO:0000313" key="6">
    <source>
        <dbReference type="EMBL" id="RHD81505.1"/>
    </source>
</evidence>
<protein>
    <submittedName>
        <fullName evidence="6">Glycosyltransferase family 2 protein</fullName>
    </submittedName>
</protein>
<dbReference type="RefSeq" id="WP_113748375.1">
    <property type="nucleotide sequence ID" value="NZ_CABJDH010000035.1"/>
</dbReference>
<evidence type="ECO:0000256" key="1">
    <source>
        <dbReference type="ARBA" id="ARBA00022676"/>
    </source>
</evidence>
<dbReference type="Proteomes" id="UP000284785">
    <property type="component" value="Unassembled WGS sequence"/>
</dbReference>
<feature type="domain" description="Glycosyltransferase 2-like" evidence="3">
    <location>
        <begin position="10"/>
        <end position="171"/>
    </location>
</feature>
<organism evidence="6 7">
    <name type="scientific">Bacteroides thetaiotaomicron</name>
    <dbReference type="NCBI Taxonomy" id="818"/>
    <lineage>
        <taxon>Bacteria</taxon>
        <taxon>Pseudomonadati</taxon>
        <taxon>Bacteroidota</taxon>
        <taxon>Bacteroidia</taxon>
        <taxon>Bacteroidales</taxon>
        <taxon>Bacteroidaceae</taxon>
        <taxon>Bacteroides</taxon>
    </lineage>
</organism>
<evidence type="ECO:0000313" key="9">
    <source>
        <dbReference type="Proteomes" id="UP000488521"/>
    </source>
</evidence>
<proteinExistence type="predicted"/>
<gene>
    <name evidence="6" type="ORF">DW780_23915</name>
    <name evidence="5" type="ORF">GAN59_22550</name>
    <name evidence="4" type="ORF">GAO51_26165</name>
</gene>
<dbReference type="SUPFAM" id="SSF53448">
    <property type="entry name" value="Nucleotide-diphospho-sugar transferases"/>
    <property type="match status" value="1"/>
</dbReference>